<evidence type="ECO:0008006" key="8">
    <source>
        <dbReference type="Google" id="ProtNLM"/>
    </source>
</evidence>
<accession>A0A811NTH3</accession>
<gene>
    <name evidence="6" type="ORF">NCGR_LOCUS18098</name>
</gene>
<dbReference type="InterPro" id="IPR002885">
    <property type="entry name" value="PPR_rpt"/>
</dbReference>
<evidence type="ECO:0000313" key="6">
    <source>
        <dbReference type="EMBL" id="CAD6226226.1"/>
    </source>
</evidence>
<feature type="repeat" description="PPR" evidence="3">
    <location>
        <begin position="414"/>
        <end position="448"/>
    </location>
</feature>
<dbReference type="Pfam" id="PF13966">
    <property type="entry name" value="zf-RVT"/>
    <property type="match status" value="1"/>
</dbReference>
<dbReference type="PANTHER" id="PTHR47926:SF494">
    <property type="entry name" value="DYW DOMAIN-CONTAINING PROTEIN"/>
    <property type="match status" value="1"/>
</dbReference>
<sequence length="1114" mass="125041">MARAARKAADAALLSPPQAFMFPSSAGLLRGACAAKKALPETHRQRVHGCALPYWVKARGLHSARRVFDRTPTRSLPAWTSIISGCAREGRHADGMRAFTEMLDGCGATAPNAFVLAGVLRCCAGLGDIESGRRIHGWIMRSGMCPDVVLCNAILDMYAKCGDHGCARRAFGAMAQKDATSWNIVIRACLQDGDVVGAMRLFDESSLRDVSSWNTIISGLMRHGRATEALDRLQQMVRAGVAFSNYTYSMAFALAGLLLLRDLGRQLHGRVVVAELEEDAFVGCSLMDMYCKCGEMESALSIFDRWSEFTEDIQLAWSTMVAGYIQNGREEEALEFFRRMLREGVPAGQFILTSVAAACANAGMVEQGRQVHGFVEKLGHRFDAPLASAIVDMYSKCGSLEDACRIFKSAQDKNVALWTTMLCSYATHGQGRMALEIFSRMKAEKITPNEITLVAVLSACSHSGLVSEGYHYFNLMQEEYGIVPSTEHYNCMVDLYGRAGLLDKAKNFIEENKISHETIVWKTLLSACRLHKHIEYAKLASEKLVQLEQYDAGSYVLMSNMYATNGKWLDTFKLRSSMRERRVRKQPGQSWIHLKNTVHRFVALDVSHPRSAEIYAYLEKLMERLKEMGYTGRTDLVVHDIEEEQRETSLKFHSEKLAIAFGIISTPVGTPLRIFKNLRVCEDCHEAIKFITRATNREIVALTNCSARWLTWSFSLISHLTLSLDKDAVILGSPELTAEDFLYDDDYKIDLSVSNLDVLNILEGIVQLEYPQFNLSQELAPNAYLGMSNCEQSVGVFSCKWQIFISHSVSLQNFSIRTCRNAQKLSRHPSLQIGGCYEVHDIGDGTATSFWYDAWHNEDTLAERFPAIHSHCTHKNVSVDQVCASGSLDSTLFVPRLSHQATVEFSQLQQIVIQTSLSDTRDKRRGLFCLGHGKLDSGSLYRLLQSRNAPPHPAAKFIWNSHAPPTVQFFVWLLVHGRIQCRATLFRKTIVDSPVCEICNLADETSTHIVFGCRFADEFWAKLGIQPAQSADDGCLFCLTSPNHFPSKHFSTFVALCYWNLWKRRNGVIFRSEALTHQQVFRLNHNDAKLWKTRLPKRDKVIADAWCNLLLSNM</sequence>
<reference evidence="6" key="1">
    <citation type="submission" date="2020-10" db="EMBL/GenBank/DDBJ databases">
        <authorList>
            <person name="Han B."/>
            <person name="Lu T."/>
            <person name="Zhao Q."/>
            <person name="Huang X."/>
            <person name="Zhao Y."/>
        </authorList>
    </citation>
    <scope>NUCLEOTIDE SEQUENCE</scope>
</reference>
<dbReference type="Pfam" id="PF20430">
    <property type="entry name" value="Eplus_motif"/>
    <property type="match status" value="1"/>
</dbReference>
<dbReference type="Pfam" id="PF14432">
    <property type="entry name" value="DYW_deaminase"/>
    <property type="match status" value="1"/>
</dbReference>
<dbReference type="SUPFAM" id="SSF48452">
    <property type="entry name" value="TPR-like"/>
    <property type="match status" value="1"/>
</dbReference>
<dbReference type="FunFam" id="1.25.40.10:FF:001921">
    <property type="entry name" value="Pentatricopeptide repeat-containing protein mitochondrial"/>
    <property type="match status" value="1"/>
</dbReference>
<dbReference type="FunFam" id="1.25.40.10:FF:000305">
    <property type="entry name" value="Pentatricopeptide repeat-containing protein mitochondrial"/>
    <property type="match status" value="1"/>
</dbReference>
<dbReference type="GO" id="GO:0008270">
    <property type="term" value="F:zinc ion binding"/>
    <property type="evidence" value="ECO:0007669"/>
    <property type="project" value="InterPro"/>
</dbReference>
<dbReference type="AlphaFoldDB" id="A0A811NTH3"/>
<dbReference type="NCBIfam" id="TIGR00756">
    <property type="entry name" value="PPR"/>
    <property type="match status" value="6"/>
</dbReference>
<dbReference type="InterPro" id="IPR032867">
    <property type="entry name" value="DYW_dom"/>
</dbReference>
<dbReference type="Proteomes" id="UP000604825">
    <property type="component" value="Unassembled WGS sequence"/>
</dbReference>
<feature type="repeat" description="PPR" evidence="3">
    <location>
        <begin position="209"/>
        <end position="243"/>
    </location>
</feature>
<name>A0A811NTH3_9POAL</name>
<dbReference type="GO" id="GO:0009451">
    <property type="term" value="P:RNA modification"/>
    <property type="evidence" value="ECO:0007669"/>
    <property type="project" value="InterPro"/>
</dbReference>
<dbReference type="GO" id="GO:0003723">
    <property type="term" value="F:RNA binding"/>
    <property type="evidence" value="ECO:0007669"/>
    <property type="project" value="InterPro"/>
</dbReference>
<keyword evidence="1" id="KW-0677">Repeat</keyword>
<comment type="caution">
    <text evidence="6">The sequence shown here is derived from an EMBL/GenBank/DDBJ whole genome shotgun (WGS) entry which is preliminary data.</text>
</comment>
<dbReference type="InterPro" id="IPR046848">
    <property type="entry name" value="E_motif"/>
</dbReference>
<dbReference type="EMBL" id="CAJGYO010000004">
    <property type="protein sequence ID" value="CAD6226226.1"/>
    <property type="molecule type" value="Genomic_DNA"/>
</dbReference>
<keyword evidence="2" id="KW-0809">Transit peptide</keyword>
<dbReference type="Pfam" id="PF13041">
    <property type="entry name" value="PPR_2"/>
    <property type="match status" value="2"/>
</dbReference>
<proteinExistence type="predicted"/>
<dbReference type="OrthoDB" id="442680at2759"/>
<dbReference type="InterPro" id="IPR026960">
    <property type="entry name" value="RVT-Znf"/>
</dbReference>
<dbReference type="Gene3D" id="1.25.40.10">
    <property type="entry name" value="Tetratricopeptide repeat domain"/>
    <property type="match status" value="4"/>
</dbReference>
<evidence type="ECO:0000259" key="5">
    <source>
        <dbReference type="Pfam" id="PF14432"/>
    </source>
</evidence>
<feature type="domain" description="DYW" evidence="5">
    <location>
        <begin position="629"/>
        <end position="701"/>
    </location>
</feature>
<dbReference type="Pfam" id="PF20431">
    <property type="entry name" value="E_motif"/>
    <property type="match status" value="1"/>
</dbReference>
<dbReference type="InterPro" id="IPR046960">
    <property type="entry name" value="PPR_At4g14850-like_plant"/>
</dbReference>
<keyword evidence="7" id="KW-1185">Reference proteome</keyword>
<evidence type="ECO:0000256" key="3">
    <source>
        <dbReference type="PROSITE-ProRule" id="PRU00708"/>
    </source>
</evidence>
<dbReference type="InterPro" id="IPR046849">
    <property type="entry name" value="E2_motif"/>
</dbReference>
<organism evidence="6 7">
    <name type="scientific">Miscanthus lutarioriparius</name>
    <dbReference type="NCBI Taxonomy" id="422564"/>
    <lineage>
        <taxon>Eukaryota</taxon>
        <taxon>Viridiplantae</taxon>
        <taxon>Streptophyta</taxon>
        <taxon>Embryophyta</taxon>
        <taxon>Tracheophyta</taxon>
        <taxon>Spermatophyta</taxon>
        <taxon>Magnoliopsida</taxon>
        <taxon>Liliopsida</taxon>
        <taxon>Poales</taxon>
        <taxon>Poaceae</taxon>
        <taxon>PACMAD clade</taxon>
        <taxon>Panicoideae</taxon>
        <taxon>Andropogonodae</taxon>
        <taxon>Andropogoneae</taxon>
        <taxon>Saccharinae</taxon>
        <taxon>Miscanthus</taxon>
    </lineage>
</organism>
<evidence type="ECO:0000313" key="7">
    <source>
        <dbReference type="Proteomes" id="UP000604825"/>
    </source>
</evidence>
<feature type="domain" description="Reverse transcriptase zinc-binding" evidence="4">
    <location>
        <begin position="938"/>
        <end position="1020"/>
    </location>
</feature>
<dbReference type="InterPro" id="IPR011990">
    <property type="entry name" value="TPR-like_helical_dom_sf"/>
</dbReference>
<dbReference type="PROSITE" id="PS51375">
    <property type="entry name" value="PPR"/>
    <property type="match status" value="3"/>
</dbReference>
<evidence type="ECO:0000256" key="2">
    <source>
        <dbReference type="ARBA" id="ARBA00022946"/>
    </source>
</evidence>
<dbReference type="PANTHER" id="PTHR47926">
    <property type="entry name" value="PENTATRICOPEPTIDE REPEAT-CONTAINING PROTEIN"/>
    <property type="match status" value="1"/>
</dbReference>
<dbReference type="Pfam" id="PF01535">
    <property type="entry name" value="PPR"/>
    <property type="match status" value="5"/>
</dbReference>
<feature type="repeat" description="PPR" evidence="3">
    <location>
        <begin position="313"/>
        <end position="347"/>
    </location>
</feature>
<evidence type="ECO:0000259" key="4">
    <source>
        <dbReference type="Pfam" id="PF13966"/>
    </source>
</evidence>
<evidence type="ECO:0000256" key="1">
    <source>
        <dbReference type="ARBA" id="ARBA00022737"/>
    </source>
</evidence>
<protein>
    <recommendedName>
        <fullName evidence="8">DYW domain-containing protein</fullName>
    </recommendedName>
</protein>